<dbReference type="AlphaFoldDB" id="A0A537J1G1"/>
<organism evidence="1 2">
    <name type="scientific">Candidatus Segetimicrobium genomatis</name>
    <dbReference type="NCBI Taxonomy" id="2569760"/>
    <lineage>
        <taxon>Bacteria</taxon>
        <taxon>Bacillati</taxon>
        <taxon>Candidatus Sysuimicrobiota</taxon>
        <taxon>Candidatus Sysuimicrobiia</taxon>
        <taxon>Candidatus Sysuimicrobiales</taxon>
        <taxon>Candidatus Segetimicrobiaceae</taxon>
        <taxon>Candidatus Segetimicrobium</taxon>
    </lineage>
</organism>
<reference evidence="1 2" key="1">
    <citation type="journal article" date="2019" name="Nat. Microbiol.">
        <title>Mediterranean grassland soil C-N compound turnover is dependent on rainfall and depth, and is mediated by genomically divergent microorganisms.</title>
        <authorList>
            <person name="Diamond S."/>
            <person name="Andeer P.F."/>
            <person name="Li Z."/>
            <person name="Crits-Christoph A."/>
            <person name="Burstein D."/>
            <person name="Anantharaman K."/>
            <person name="Lane K.R."/>
            <person name="Thomas B.C."/>
            <person name="Pan C."/>
            <person name="Northen T.R."/>
            <person name="Banfield J.F."/>
        </authorList>
    </citation>
    <scope>NUCLEOTIDE SEQUENCE [LARGE SCALE GENOMIC DNA]</scope>
    <source>
        <strain evidence="1">NP_8</strain>
    </source>
</reference>
<evidence type="ECO:0000313" key="2">
    <source>
        <dbReference type="Proteomes" id="UP000318834"/>
    </source>
</evidence>
<dbReference type="EMBL" id="VBAP01000003">
    <property type="protein sequence ID" value="TMI77355.1"/>
    <property type="molecule type" value="Genomic_DNA"/>
</dbReference>
<dbReference type="Proteomes" id="UP000318834">
    <property type="component" value="Unassembled WGS sequence"/>
</dbReference>
<gene>
    <name evidence="1" type="ORF">E6H05_00270</name>
</gene>
<dbReference type="SUPFAM" id="SSF159275">
    <property type="entry name" value="PA1994-like"/>
    <property type="match status" value="1"/>
</dbReference>
<protein>
    <recommendedName>
        <fullName evidence="3">Glycolipid-binding domain-containing protein</fullName>
    </recommendedName>
</protein>
<dbReference type="Pfam" id="PF06475">
    <property type="entry name" value="Glycolipid_bind"/>
    <property type="match status" value="1"/>
</dbReference>
<dbReference type="InterPro" id="IPR009467">
    <property type="entry name" value="Glycolipid-bd_prot_put"/>
</dbReference>
<name>A0A537J1G1_9BACT</name>
<evidence type="ECO:0008006" key="3">
    <source>
        <dbReference type="Google" id="ProtNLM"/>
    </source>
</evidence>
<sequence>MEGPHLDLGPQVKAPHSSILWRRLDRPGHESSRLFQRGSQWNLVGTALFAHDEQPCRLDYLVVCDADWQTLSGKVSGWIGTETIEIDLSVDSAHRWRLNGKECPEVAGCIDLDLNFSPSTNLLPIRRLNLAVGQEAAVRAAWLRFPGFTLEPLEQLYRRVDATTYRYESAGGRFVANLQVNAEGFVTYYPKFWQAESGT</sequence>
<proteinExistence type="predicted"/>
<comment type="caution">
    <text evidence="1">The sequence shown here is derived from an EMBL/GenBank/DDBJ whole genome shotgun (WGS) entry which is preliminary data.</text>
</comment>
<evidence type="ECO:0000313" key="1">
    <source>
        <dbReference type="EMBL" id="TMI77355.1"/>
    </source>
</evidence>
<accession>A0A537J1G1</accession>